<dbReference type="GO" id="GO:0005524">
    <property type="term" value="F:ATP binding"/>
    <property type="evidence" value="ECO:0007669"/>
    <property type="project" value="UniProtKB-KW"/>
</dbReference>
<dbReference type="AlphaFoldDB" id="A0A4D6GV97"/>
<dbReference type="Proteomes" id="UP000323075">
    <property type="component" value="Unassembled WGS sequence"/>
</dbReference>
<dbReference type="InterPro" id="IPR050625">
    <property type="entry name" value="ParA/MinD_ATPase"/>
</dbReference>
<sequence>MSDSPARTAALTATAGGAGATRLAVATGAVLARTGANVAVLDAAFATQGLAQHVPGRITTDVTRVITTDAAPAAARYAIAPDADAALTAYPAFAAFERIAAAKTPAAAARLGSVVDTLADAHDYVLVDTPPIAANQAVAAVTATDAVVAVVPPGDRGVDTLQRARGRLADIGTDCTHVVANRAADTPRAATHAVPTHATTGVPDTPVPLSGTGAFTAAVAALADAVFDTAVAASLSTGSVLDAVHARLT</sequence>
<reference evidence="5 7" key="2">
    <citation type="submission" date="2019-07" db="EMBL/GenBank/DDBJ databases">
        <title>Genomic Encyclopedia of Archaeal and Bacterial Type Strains, Phase II (KMG-II): from individual species to whole genera.</title>
        <authorList>
            <person name="Goeker M."/>
        </authorList>
    </citation>
    <scope>NUCLEOTIDE SEQUENCE [LARGE SCALE GENOMIC DNA]</scope>
    <source>
        <strain evidence="5 7">DSM 3754</strain>
    </source>
</reference>
<dbReference type="Proteomes" id="UP000296216">
    <property type="component" value="Chromosome"/>
</dbReference>
<reference evidence="4 6" key="1">
    <citation type="journal article" date="2019" name="Microbiol. Resour. Announc.">
        <title>The Genome Sequence of the Halobacterium salinarum Type Strain Is Closely Related to That of Laboratory Strains NRC-1 and R1.</title>
        <authorList>
            <person name="Pfeiffer F."/>
            <person name="Marchfelder A."/>
            <person name="Habermann B."/>
            <person name="Dyall-Smith M.L."/>
        </authorList>
    </citation>
    <scope>NUCLEOTIDE SEQUENCE [LARGE SCALE GENOMIC DNA]</scope>
    <source>
        <strain evidence="4">91-R6</strain>
        <strain evidence="6">ATCC 33171 / DSM 3754 / JCM 8978 / NBRC 102687 / NCIMB 764 / 91-R6</strain>
    </source>
</reference>
<dbReference type="GeneID" id="39856000"/>
<dbReference type="SUPFAM" id="SSF52540">
    <property type="entry name" value="P-loop containing nucleoside triphosphate hydrolases"/>
    <property type="match status" value="1"/>
</dbReference>
<keyword evidence="2" id="KW-0067">ATP-binding</keyword>
<dbReference type="GO" id="GO:0005829">
    <property type="term" value="C:cytosol"/>
    <property type="evidence" value="ECO:0007669"/>
    <property type="project" value="TreeGrafter"/>
</dbReference>
<dbReference type="Gene3D" id="3.40.50.300">
    <property type="entry name" value="P-loop containing nucleotide triphosphate hydrolases"/>
    <property type="match status" value="1"/>
</dbReference>
<protein>
    <submittedName>
        <fullName evidence="5">CobQ/CobB/MinD/ParA nucleotide binding domain-containing protein</fullName>
    </submittedName>
    <submittedName>
        <fullName evidence="4">ParA domain protein</fullName>
    </submittedName>
</protein>
<dbReference type="EMBL" id="CP038631">
    <property type="protein sequence ID" value="QCC45810.1"/>
    <property type="molecule type" value="Genomic_DNA"/>
</dbReference>
<evidence type="ECO:0000256" key="1">
    <source>
        <dbReference type="ARBA" id="ARBA00022741"/>
    </source>
</evidence>
<evidence type="ECO:0000256" key="2">
    <source>
        <dbReference type="ARBA" id="ARBA00022840"/>
    </source>
</evidence>
<evidence type="ECO:0000313" key="4">
    <source>
        <dbReference type="EMBL" id="QCC45810.1"/>
    </source>
</evidence>
<dbReference type="InterPro" id="IPR027417">
    <property type="entry name" value="P-loop_NTPase"/>
</dbReference>
<dbReference type="Pfam" id="PF13614">
    <property type="entry name" value="AAA_31"/>
    <property type="match status" value="1"/>
</dbReference>
<dbReference type="GO" id="GO:0051782">
    <property type="term" value="P:negative regulation of cell division"/>
    <property type="evidence" value="ECO:0007669"/>
    <property type="project" value="TreeGrafter"/>
</dbReference>
<feature type="domain" description="AAA" evidence="3">
    <location>
        <begin position="8"/>
        <end position="158"/>
    </location>
</feature>
<dbReference type="EMBL" id="VRYN01000001">
    <property type="protein sequence ID" value="TYO82068.1"/>
    <property type="molecule type" value="Genomic_DNA"/>
</dbReference>
<dbReference type="GO" id="GO:0009898">
    <property type="term" value="C:cytoplasmic side of plasma membrane"/>
    <property type="evidence" value="ECO:0007669"/>
    <property type="project" value="TreeGrafter"/>
</dbReference>
<dbReference type="RefSeq" id="WP_136361566.1">
    <property type="nucleotide sequence ID" value="NZ_VRYN01000001.1"/>
</dbReference>
<evidence type="ECO:0000313" key="6">
    <source>
        <dbReference type="Proteomes" id="UP000296216"/>
    </source>
</evidence>
<dbReference type="GO" id="GO:0016887">
    <property type="term" value="F:ATP hydrolysis activity"/>
    <property type="evidence" value="ECO:0007669"/>
    <property type="project" value="TreeGrafter"/>
</dbReference>
<accession>A0A4D6GV97</accession>
<dbReference type="PANTHER" id="PTHR43384">
    <property type="entry name" value="SEPTUM SITE-DETERMINING PROTEIN MIND HOMOLOG, CHLOROPLASTIC-RELATED"/>
    <property type="match status" value="1"/>
</dbReference>
<evidence type="ECO:0000259" key="3">
    <source>
        <dbReference type="Pfam" id="PF13614"/>
    </source>
</evidence>
<name>A0A4D6GV97_HALS9</name>
<evidence type="ECO:0000313" key="7">
    <source>
        <dbReference type="Proteomes" id="UP000323075"/>
    </source>
</evidence>
<reference evidence="4" key="3">
    <citation type="journal article" name="MicrobiologyOpen">
        <title>Whole-genome comparison between the type strain of Halobacterium salinarum (DSM 3754(T)) and the laboratory strains R1 and NRC-1.</title>
        <authorList>
            <person name="Pfeiffer F."/>
            <person name="Losensky G."/>
            <person name="Marchfelder A."/>
            <person name="Habermann B."/>
            <person name="Dyall-Smith M."/>
        </authorList>
    </citation>
    <scope>NUCLEOTIDE SEQUENCE</scope>
    <source>
        <strain evidence="4">91-R6</strain>
    </source>
</reference>
<dbReference type="PANTHER" id="PTHR43384:SF6">
    <property type="entry name" value="SEPTUM SITE-DETERMINING PROTEIN MIND HOMOLOG, CHLOROPLASTIC"/>
    <property type="match status" value="1"/>
</dbReference>
<proteinExistence type="predicted"/>
<organism evidence="4 6">
    <name type="scientific">Halobacterium salinarum (strain ATCC 33171 / DSM 3754 / JCM 8978 / NBRC 102687 / NCIMB 764 / 91-R6)</name>
    <dbReference type="NCBI Taxonomy" id="2597657"/>
    <lineage>
        <taxon>Archaea</taxon>
        <taxon>Methanobacteriati</taxon>
        <taxon>Methanobacteriota</taxon>
        <taxon>Stenosarchaea group</taxon>
        <taxon>Halobacteria</taxon>
        <taxon>Halobacteriales</taxon>
        <taxon>Halobacteriaceae</taxon>
        <taxon>Halobacterium</taxon>
    </lineage>
</organism>
<evidence type="ECO:0000313" key="5">
    <source>
        <dbReference type="EMBL" id="TYO82068.1"/>
    </source>
</evidence>
<gene>
    <name evidence="5" type="ORF">APQ99_00586</name>
    <name evidence="4" type="ORF">HBSAL_10840</name>
</gene>
<dbReference type="InterPro" id="IPR025669">
    <property type="entry name" value="AAA_dom"/>
</dbReference>
<keyword evidence="1" id="KW-0547">Nucleotide-binding</keyword>